<dbReference type="PANTHER" id="PTHR37835:SF1">
    <property type="entry name" value="ALPHA-CLOSTRIPAIN"/>
    <property type="match status" value="1"/>
</dbReference>
<dbReference type="EMBL" id="VTOY01000002">
    <property type="protein sequence ID" value="TYZ24035.1"/>
    <property type="molecule type" value="Genomic_DNA"/>
</dbReference>
<dbReference type="Gene3D" id="3.40.50.11970">
    <property type="match status" value="1"/>
</dbReference>
<reference evidence="1 2" key="1">
    <citation type="submission" date="2019-08" db="EMBL/GenBank/DDBJ databases">
        <title>Selenomonas sp. mPRGC5 and Selenomonas sp. mPRGC8 isolated from ruminal fluid of dairy goat (Capra hircus).</title>
        <authorList>
            <person name="Poothong S."/>
            <person name="Nuengjamnong C."/>
            <person name="Tanasupawat S."/>
        </authorList>
    </citation>
    <scope>NUCLEOTIDE SEQUENCE [LARGE SCALE GENOMIC DNA]</scope>
    <source>
        <strain evidence="2">mPRGC5</strain>
    </source>
</reference>
<gene>
    <name evidence="1" type="ORF">FZ040_04765</name>
</gene>
<name>A0A5D6WAM2_9FIRM</name>
<accession>A0A5D6WAM2</accession>
<evidence type="ECO:0000313" key="1">
    <source>
        <dbReference type="EMBL" id="TYZ24035.1"/>
    </source>
</evidence>
<organism evidence="1 2">
    <name type="scientific">Selenomonas ruminis</name>
    <dbReference type="NCBI Taxonomy" id="2593411"/>
    <lineage>
        <taxon>Bacteria</taxon>
        <taxon>Bacillati</taxon>
        <taxon>Bacillota</taxon>
        <taxon>Negativicutes</taxon>
        <taxon>Selenomonadales</taxon>
        <taxon>Selenomonadaceae</taxon>
        <taxon>Selenomonas</taxon>
    </lineage>
</organism>
<dbReference type="RefSeq" id="WP_149170949.1">
    <property type="nucleotide sequence ID" value="NZ_VTOY01000002.1"/>
</dbReference>
<proteinExistence type="predicted"/>
<dbReference type="Pfam" id="PF03415">
    <property type="entry name" value="Peptidase_C11"/>
    <property type="match status" value="1"/>
</dbReference>
<dbReference type="AlphaFoldDB" id="A0A5D6WAM2"/>
<dbReference type="PANTHER" id="PTHR37835">
    <property type="entry name" value="ALPHA-CLOSTRIPAIN"/>
    <property type="match status" value="1"/>
</dbReference>
<keyword evidence="2" id="KW-1185">Reference proteome</keyword>
<sequence>MCRLSRNLLGKFCLAIMVVLAAWVWCGKLSVYSQAEAANQAGGNWLIYWYICGADLESKNGFATTDLIELTKVKLPPNVRVFILTGGADKWQNDMMKPGELGLYLYDSNGIKEIGRYEDADMGAAKTLESFLTVGKGAFADENLRLAFVFWNHGGGSVGGVCQDERTGNSLSLNDITNAFTKVYGASESNPPFEMIGFDACMMASYDTANALKGISRYMTASEEREPGNGWDYTRWVGALAHNPYMNGAELGRVICDSYMKGCREYGAADLATLSVIDISKIPALGRAYENYGIEALKLAANNAGGFFSEFGRSAQTAENYGGNNKEQGYSDMVDLGDLASRTTGLLPLTSRGLMNAVDNAVVYKVQGKYRSRGNGISGFYAYDGDRTVLEKYLEQKAVPLSQKCLYHYMLSGVFSQEAKDLVAKGISQDISTVPKVHEDDAQAQRFFPVKELEDKFVDIDSNGDAFVTLTNREMDMLSSVHCQLVYVSEKDDILLVLGSDSNIVADWDKGVFKDNFFGKWPMLNGHPVYVEITAEDDGYNLYAVPIKLNGERCNLEVAYNYKDQKYHILGARKGIDSSGMGSRNLVQLKRDDRITTIHYAMILSGNDTNPQEVEVDTFSAGDNPRVADEDVGDGLYGYFFEFVTPTGKSALSNMVQFTIQNGKITTST</sequence>
<comment type="caution">
    <text evidence="1">The sequence shown here is derived from an EMBL/GenBank/DDBJ whole genome shotgun (WGS) entry which is preliminary data.</text>
</comment>
<evidence type="ECO:0000313" key="2">
    <source>
        <dbReference type="Proteomes" id="UP000323646"/>
    </source>
</evidence>
<protein>
    <submittedName>
        <fullName evidence="1">Clostripain</fullName>
    </submittedName>
</protein>
<dbReference type="OrthoDB" id="5507507at2"/>
<dbReference type="InterPro" id="IPR005077">
    <property type="entry name" value="Peptidase_C11"/>
</dbReference>
<dbReference type="Proteomes" id="UP000323646">
    <property type="component" value="Unassembled WGS sequence"/>
</dbReference>